<proteinExistence type="predicted"/>
<reference evidence="2 3" key="1">
    <citation type="submission" date="2022-06" db="EMBL/GenBank/DDBJ databases">
        <title>Paraconexibacter antarcticus.</title>
        <authorList>
            <person name="Kim C.S."/>
        </authorList>
    </citation>
    <scope>NUCLEOTIDE SEQUENCE [LARGE SCALE GENOMIC DNA]</scope>
    <source>
        <strain evidence="2 3">02-257</strain>
    </source>
</reference>
<accession>A0ABY5DRT4</accession>
<keyword evidence="2" id="KW-0326">Glycosidase</keyword>
<dbReference type="InterPro" id="IPR018711">
    <property type="entry name" value="NAGPA"/>
</dbReference>
<keyword evidence="3" id="KW-1185">Reference proteome</keyword>
<feature type="domain" description="Phosphodiester glycosidase" evidence="1">
    <location>
        <begin position="63"/>
        <end position="253"/>
    </location>
</feature>
<evidence type="ECO:0000313" key="3">
    <source>
        <dbReference type="Proteomes" id="UP001056035"/>
    </source>
</evidence>
<protein>
    <submittedName>
        <fullName evidence="2">Phosphodiester glycosidase family protein</fullName>
    </submittedName>
</protein>
<evidence type="ECO:0000259" key="1">
    <source>
        <dbReference type="Pfam" id="PF09992"/>
    </source>
</evidence>
<dbReference type="RefSeq" id="WP_254571441.1">
    <property type="nucleotide sequence ID" value="NZ_CP098502.1"/>
</dbReference>
<evidence type="ECO:0000313" key="2">
    <source>
        <dbReference type="EMBL" id="UTI64743.1"/>
    </source>
</evidence>
<organism evidence="2 3">
    <name type="scientific">Paraconexibacter antarcticus</name>
    <dbReference type="NCBI Taxonomy" id="2949664"/>
    <lineage>
        <taxon>Bacteria</taxon>
        <taxon>Bacillati</taxon>
        <taxon>Actinomycetota</taxon>
        <taxon>Thermoleophilia</taxon>
        <taxon>Solirubrobacterales</taxon>
        <taxon>Paraconexibacteraceae</taxon>
        <taxon>Paraconexibacter</taxon>
    </lineage>
</organism>
<dbReference type="PANTHER" id="PTHR40446">
    <property type="entry name" value="N-ACETYLGLUCOSAMINE-1-PHOSPHODIESTER ALPHA-N-ACETYLGLUCOSAMINIDASE"/>
    <property type="match status" value="1"/>
</dbReference>
<sequence>MRAIAPTPSTAAGPAVATTRPLLDDGARTSLHVAAFPLAGLTLGVRRLEQPETLVRWCRAERVEHAIVGGFFVRPHNAPLGELRIDGRAVKHVPFTAPWGAVRACVHRGAGGVRIAARHDLPAVPDGDLLQAGPLLVRDGRSAITGTDDEGFTAGAAQFDSDITEGRHPRSALALTPTSLLAVTCDGRHEDEAGLTLGELADLLVGLGATSAMNLDGGGSTALVCGGRLVNHPREQHGIELLDGRPISTALVLAYAG</sequence>
<dbReference type="Pfam" id="PF09992">
    <property type="entry name" value="NAGPA"/>
    <property type="match status" value="1"/>
</dbReference>
<name>A0ABY5DRT4_9ACTN</name>
<gene>
    <name evidence="2" type="ORF">NBH00_00695</name>
</gene>
<dbReference type="EMBL" id="CP098502">
    <property type="protein sequence ID" value="UTI64743.1"/>
    <property type="molecule type" value="Genomic_DNA"/>
</dbReference>
<dbReference type="PANTHER" id="PTHR40446:SF2">
    <property type="entry name" value="N-ACETYLGLUCOSAMINE-1-PHOSPHODIESTER ALPHA-N-ACETYLGLUCOSAMINIDASE"/>
    <property type="match status" value="1"/>
</dbReference>
<dbReference type="Proteomes" id="UP001056035">
    <property type="component" value="Chromosome"/>
</dbReference>
<dbReference type="GO" id="GO:0016798">
    <property type="term" value="F:hydrolase activity, acting on glycosyl bonds"/>
    <property type="evidence" value="ECO:0007669"/>
    <property type="project" value="UniProtKB-KW"/>
</dbReference>
<keyword evidence="2" id="KW-0378">Hydrolase</keyword>